<dbReference type="Pfam" id="PF08530">
    <property type="entry name" value="PepX_C"/>
    <property type="match status" value="1"/>
</dbReference>
<accession>A0A502EI86</accession>
<feature type="region of interest" description="Disordered" evidence="2">
    <location>
        <begin position="1"/>
        <end position="28"/>
    </location>
</feature>
<evidence type="ECO:0000256" key="2">
    <source>
        <dbReference type="SAM" id="MobiDB-lite"/>
    </source>
</evidence>
<evidence type="ECO:0000256" key="1">
    <source>
        <dbReference type="ARBA" id="ARBA00022801"/>
    </source>
</evidence>
<feature type="region of interest" description="Disordered" evidence="2">
    <location>
        <begin position="399"/>
        <end position="431"/>
    </location>
</feature>
<evidence type="ECO:0000313" key="5">
    <source>
        <dbReference type="Proteomes" id="UP000320095"/>
    </source>
</evidence>
<organism evidence="4 5">
    <name type="scientific">Mycolicibacterium hodleri</name>
    <dbReference type="NCBI Taxonomy" id="49897"/>
    <lineage>
        <taxon>Bacteria</taxon>
        <taxon>Bacillati</taxon>
        <taxon>Actinomycetota</taxon>
        <taxon>Actinomycetes</taxon>
        <taxon>Mycobacteriales</taxon>
        <taxon>Mycobacteriaceae</taxon>
        <taxon>Mycolicibacterium</taxon>
    </lineage>
</organism>
<evidence type="ECO:0000259" key="3">
    <source>
        <dbReference type="SMART" id="SM00939"/>
    </source>
</evidence>
<dbReference type="NCBIfam" id="TIGR00976">
    <property type="entry name" value="CocE_NonD"/>
    <property type="match status" value="1"/>
</dbReference>
<dbReference type="GO" id="GO:0008239">
    <property type="term" value="F:dipeptidyl-peptidase activity"/>
    <property type="evidence" value="ECO:0007669"/>
    <property type="project" value="InterPro"/>
</dbReference>
<dbReference type="SUPFAM" id="SSF53474">
    <property type="entry name" value="alpha/beta-Hydrolases"/>
    <property type="match status" value="1"/>
</dbReference>
<keyword evidence="5" id="KW-1185">Reference proteome</keyword>
<dbReference type="Gene3D" id="1.10.3020.10">
    <property type="entry name" value="alpha-amino acid ester hydrolase ( Helical cap domain)"/>
    <property type="match status" value="1"/>
</dbReference>
<dbReference type="Proteomes" id="UP000320095">
    <property type="component" value="Unassembled WGS sequence"/>
</dbReference>
<dbReference type="InterPro" id="IPR029058">
    <property type="entry name" value="AB_hydrolase_fold"/>
</dbReference>
<dbReference type="SUPFAM" id="SSF49785">
    <property type="entry name" value="Galactose-binding domain-like"/>
    <property type="match status" value="1"/>
</dbReference>
<proteinExistence type="predicted"/>
<dbReference type="AlphaFoldDB" id="A0A502EI86"/>
<sequence length="584" mass="63398">MSPPARSEPTGDVSSCLEDSASRSHRPRLRTVQGVATRISAKRVASHALSHLLKLPPPTTDFTVVRGVRVPMRDGVNLIAHHYAPQTAAPAGTLLVRCPYGRAFPFSTLFGAVYGARGYHVVIQSVRGTFGSGGEFTPMIHEVADGADTVAWLRNQAWFTGSFATIGLSYLGFTQWALLMDPPPEMAAAIISVGPHDFSKSAWGTGSFTINDFLGWSDMMSRQEEANRLLGALQQGRSRRRVARATREVPMGGAGRTMLGAGAPWWESWAEHPDREDPFWTPLRLTEALDRVDVPVLLFSGWQDLFLDQTLTQFQHLHGREVTTALTVGPWTHTELMTKGARIVIRESLSWLDAHLGGKPDSARSTVRAYVNNGDWLDLPTWPPAMAEHVLYLQPAHRLSTEPPDDSASPSTFTFDPTDPTPTIGGRLLSPEGGYRDDTALAMRPDVVDFTGDPLTVDLYVIGSPVIELSHACDNPDNDVFVRLSEVDADGRSTNVSEGLVRLTTDSDVVRLELDAVAHRFPAGSRLRVMVAGGSHPRFMRNLGTGEPPISGTEMKPANHAVHHGAGGLSRLVLPAGAQTPSAD</sequence>
<dbReference type="Pfam" id="PF02129">
    <property type="entry name" value="Peptidase_S15"/>
    <property type="match status" value="1"/>
</dbReference>
<reference evidence="4 5" key="1">
    <citation type="journal article" date="2019" name="Environ. Microbiol.">
        <title>Species interactions and distinct microbial communities in high Arctic permafrost affected cryosols are associated with the CH4 and CO2 gas fluxes.</title>
        <authorList>
            <person name="Altshuler I."/>
            <person name="Hamel J."/>
            <person name="Turney S."/>
            <person name="Magnuson E."/>
            <person name="Levesque R."/>
            <person name="Greer C."/>
            <person name="Whyte L.G."/>
        </authorList>
    </citation>
    <scope>NUCLEOTIDE SEQUENCE [LARGE SCALE GENOMIC DNA]</scope>
    <source>
        <strain evidence="4 5">S5.20</strain>
    </source>
</reference>
<dbReference type="InterPro" id="IPR008979">
    <property type="entry name" value="Galactose-bd-like_sf"/>
</dbReference>
<keyword evidence="1 4" id="KW-0378">Hydrolase</keyword>
<dbReference type="SMART" id="SM00939">
    <property type="entry name" value="PepX_C"/>
    <property type="match status" value="1"/>
</dbReference>
<dbReference type="InterPro" id="IPR050585">
    <property type="entry name" value="Xaa-Pro_dipeptidyl-ppase/CocE"/>
</dbReference>
<dbReference type="Gene3D" id="2.60.120.260">
    <property type="entry name" value="Galactose-binding domain-like"/>
    <property type="match status" value="1"/>
</dbReference>
<gene>
    <name evidence="4" type="ORF">EAH80_03540</name>
</gene>
<feature type="domain" description="Xaa-Pro dipeptidyl-peptidase C-terminal" evidence="3">
    <location>
        <begin position="349"/>
        <end position="573"/>
    </location>
</feature>
<dbReference type="EMBL" id="RCZG01000001">
    <property type="protein sequence ID" value="TPG37405.1"/>
    <property type="molecule type" value="Genomic_DNA"/>
</dbReference>
<feature type="compositionally biased region" description="Low complexity" evidence="2">
    <location>
        <begin position="409"/>
        <end position="423"/>
    </location>
</feature>
<dbReference type="InterPro" id="IPR000383">
    <property type="entry name" value="Xaa-Pro-like_dom"/>
</dbReference>
<protein>
    <submittedName>
        <fullName evidence="4">CocE/NonD family hydrolase</fullName>
    </submittedName>
</protein>
<evidence type="ECO:0000313" key="4">
    <source>
        <dbReference type="EMBL" id="TPG37405.1"/>
    </source>
</evidence>
<dbReference type="InterPro" id="IPR013736">
    <property type="entry name" value="Xaa-Pro_dipept_C"/>
</dbReference>
<dbReference type="PANTHER" id="PTHR43056">
    <property type="entry name" value="PEPTIDASE S9 PROLYL OLIGOPEPTIDASE"/>
    <property type="match status" value="1"/>
</dbReference>
<dbReference type="OrthoDB" id="5240615at2"/>
<dbReference type="Gene3D" id="3.40.50.1820">
    <property type="entry name" value="alpha/beta hydrolase"/>
    <property type="match status" value="1"/>
</dbReference>
<dbReference type="PANTHER" id="PTHR43056:SF10">
    <property type="entry name" value="COCE_NOND FAMILY, PUTATIVE (AFU_ORTHOLOGUE AFUA_7G00600)-RELATED"/>
    <property type="match status" value="1"/>
</dbReference>
<dbReference type="InterPro" id="IPR005674">
    <property type="entry name" value="CocE/Ser_esterase"/>
</dbReference>
<name>A0A502EI86_9MYCO</name>
<comment type="caution">
    <text evidence="4">The sequence shown here is derived from an EMBL/GenBank/DDBJ whole genome shotgun (WGS) entry which is preliminary data.</text>
</comment>